<sequence>MPSITLESLPNEVLYRIIISVEYSRKNFQALTLTSRRIHSVMVARAGHGKILEDIAMIQYPRAFQVLHYPNVPFSRHANISFFSQLDRIKEATKLVDDEVDLMREIRQDLNEQKPQLVKYLATKGWDHNLRSALHLAMFPSWFGGPSSTRISPYSGFATFM</sequence>
<evidence type="ECO:0008006" key="3">
    <source>
        <dbReference type="Google" id="ProtNLM"/>
    </source>
</evidence>
<name>A0A8H7E146_9EURO</name>
<organism evidence="1 2">
    <name type="scientific">Endocarpon pusillum</name>
    <dbReference type="NCBI Taxonomy" id="364733"/>
    <lineage>
        <taxon>Eukaryota</taxon>
        <taxon>Fungi</taxon>
        <taxon>Dikarya</taxon>
        <taxon>Ascomycota</taxon>
        <taxon>Pezizomycotina</taxon>
        <taxon>Eurotiomycetes</taxon>
        <taxon>Chaetothyriomycetidae</taxon>
        <taxon>Verrucariales</taxon>
        <taxon>Verrucariaceae</taxon>
        <taxon>Endocarpon</taxon>
    </lineage>
</organism>
<reference evidence="1" key="1">
    <citation type="submission" date="2020-02" db="EMBL/GenBank/DDBJ databases">
        <authorList>
            <person name="Palmer J.M."/>
        </authorList>
    </citation>
    <scope>NUCLEOTIDE SEQUENCE</scope>
    <source>
        <strain evidence="1">EPUS1.4</strain>
        <tissue evidence="1">Thallus</tissue>
    </source>
</reference>
<keyword evidence="2" id="KW-1185">Reference proteome</keyword>
<proteinExistence type="predicted"/>
<dbReference type="OrthoDB" id="10393490at2759"/>
<dbReference type="AlphaFoldDB" id="A0A8H7E146"/>
<accession>A0A8H7E146</accession>
<evidence type="ECO:0000313" key="2">
    <source>
        <dbReference type="Proteomes" id="UP000606974"/>
    </source>
</evidence>
<gene>
    <name evidence="1" type="ORF">GJ744_011523</name>
</gene>
<comment type="caution">
    <text evidence="1">The sequence shown here is derived from an EMBL/GenBank/DDBJ whole genome shotgun (WGS) entry which is preliminary data.</text>
</comment>
<dbReference type="Proteomes" id="UP000606974">
    <property type="component" value="Unassembled WGS sequence"/>
</dbReference>
<protein>
    <recommendedName>
        <fullName evidence="3">F-box domain-containing protein</fullName>
    </recommendedName>
</protein>
<dbReference type="EMBL" id="JAACFV010000082">
    <property type="protein sequence ID" value="KAF7506694.1"/>
    <property type="molecule type" value="Genomic_DNA"/>
</dbReference>
<evidence type="ECO:0000313" key="1">
    <source>
        <dbReference type="EMBL" id="KAF7506694.1"/>
    </source>
</evidence>